<feature type="chain" id="PRO_5042921371" description="PorV/PorQ family protein" evidence="1">
    <location>
        <begin position="19"/>
        <end position="273"/>
    </location>
</feature>
<comment type="caution">
    <text evidence="2">The sequence shown here is derived from an EMBL/GenBank/DDBJ whole genome shotgun (WGS) entry which is preliminary data.</text>
</comment>
<organism evidence="2 3">
    <name type="scientific">Dawidia soli</name>
    <dbReference type="NCBI Taxonomy" id="2782352"/>
    <lineage>
        <taxon>Bacteria</taxon>
        <taxon>Pseudomonadati</taxon>
        <taxon>Bacteroidota</taxon>
        <taxon>Cytophagia</taxon>
        <taxon>Cytophagales</taxon>
        <taxon>Chryseotaleaceae</taxon>
        <taxon>Dawidia</taxon>
    </lineage>
</organism>
<gene>
    <name evidence="2" type="ORF">KK078_18460</name>
</gene>
<sequence length="273" mass="29264">MKKPLLLILVAWCNHVYAQSAATDLGARAQALGYAASCLSDAWSTLNNPAGLANQRQPVAACTYDAFAGFSPFNRIAAVVAVPTSIGAVGAGIYRFGDNLYNEHLLTAAFANTLGIASLGGRIQYIQYQADGLATRGLISLSAGGITQLTPTLRIGACISNILQPVVDRENNERLPTRLTLGAGVTLSENVCWAAEATQDLGYSTTWKTGLEYTVQKTFIFRVGFNLSPNAHFAGVGYRRQRFLLDYAFQHLPGLGMRHQATVGYCLVQATTP</sequence>
<reference evidence="2 3" key="1">
    <citation type="submission" date="2021-05" db="EMBL/GenBank/DDBJ databases">
        <title>A Polyphasic approach of four new species of the genus Ohtaekwangia: Ohtaekwangia histidinii sp. nov., Ohtaekwangia cretensis sp. nov., Ohtaekwangia indiensis sp. nov., Ohtaekwangia reichenbachii sp. nov. from diverse environment.</title>
        <authorList>
            <person name="Octaviana S."/>
        </authorList>
    </citation>
    <scope>NUCLEOTIDE SEQUENCE [LARGE SCALE GENOMIC DNA]</scope>
    <source>
        <strain evidence="2 3">PWU37</strain>
    </source>
</reference>
<dbReference type="Gene3D" id="2.40.160.60">
    <property type="entry name" value="Outer membrane protein transport protein (OMPP1/FadL/TodX)"/>
    <property type="match status" value="1"/>
</dbReference>
<dbReference type="AlphaFoldDB" id="A0AAP2DD56"/>
<proteinExistence type="predicted"/>
<evidence type="ECO:0000256" key="1">
    <source>
        <dbReference type="SAM" id="SignalP"/>
    </source>
</evidence>
<name>A0AAP2DD56_9BACT</name>
<dbReference type="RefSeq" id="WP_254091786.1">
    <property type="nucleotide sequence ID" value="NZ_JAHESC010000027.1"/>
</dbReference>
<keyword evidence="3" id="KW-1185">Reference proteome</keyword>
<keyword evidence="1" id="KW-0732">Signal</keyword>
<accession>A0AAP2DD56</accession>
<dbReference type="Proteomes" id="UP001319180">
    <property type="component" value="Unassembled WGS sequence"/>
</dbReference>
<evidence type="ECO:0000313" key="3">
    <source>
        <dbReference type="Proteomes" id="UP001319180"/>
    </source>
</evidence>
<dbReference type="EMBL" id="JAHESC010000027">
    <property type="protein sequence ID" value="MBT1688560.1"/>
    <property type="molecule type" value="Genomic_DNA"/>
</dbReference>
<evidence type="ECO:0000313" key="2">
    <source>
        <dbReference type="EMBL" id="MBT1688560.1"/>
    </source>
</evidence>
<evidence type="ECO:0008006" key="4">
    <source>
        <dbReference type="Google" id="ProtNLM"/>
    </source>
</evidence>
<feature type="signal peptide" evidence="1">
    <location>
        <begin position="1"/>
        <end position="18"/>
    </location>
</feature>
<protein>
    <recommendedName>
        <fullName evidence="4">PorV/PorQ family protein</fullName>
    </recommendedName>
</protein>